<dbReference type="Pfam" id="PF01814">
    <property type="entry name" value="Hemerythrin"/>
    <property type="match status" value="1"/>
</dbReference>
<dbReference type="AlphaFoldDB" id="A0A423VPX7"/>
<proteinExistence type="predicted"/>
<feature type="domain" description="Hemerythrin-like" evidence="1">
    <location>
        <begin position="20"/>
        <end position="146"/>
    </location>
</feature>
<dbReference type="Proteomes" id="UP000284375">
    <property type="component" value="Unassembled WGS sequence"/>
</dbReference>
<dbReference type="OrthoDB" id="9983919at2759"/>
<gene>
    <name evidence="2" type="ORF">VSDG_07391</name>
</gene>
<sequence length="217" mass="23835">MSSPTSSPDRNRVGVRYVSDAVKHDHRSLEKLYTALLAGDDTGNPAGADQQQREQLQQRFCWELARHLVAMDLFIFPGTTRRASQGNQNAKDRQAGLGLLRDKLLGLHAVVSRGRDGDGDPEGGEFREALAGLRGDLAQHIRDVERTDMVVIEKMLSGEESERLASDFGATVFFIPPEVRAGPEGHEDVRAPFESLEALLDASVAELMGVLEGFPRE</sequence>
<reference evidence="2 3" key="1">
    <citation type="submission" date="2015-09" db="EMBL/GenBank/DDBJ databases">
        <title>Host preference determinants of Valsa canker pathogens revealed by comparative genomics.</title>
        <authorList>
            <person name="Yin Z."/>
            <person name="Huang L."/>
        </authorList>
    </citation>
    <scope>NUCLEOTIDE SEQUENCE [LARGE SCALE GENOMIC DNA]</scope>
    <source>
        <strain evidence="2 3">YSFL</strain>
    </source>
</reference>
<evidence type="ECO:0000313" key="2">
    <source>
        <dbReference type="EMBL" id="ROV93064.1"/>
    </source>
</evidence>
<organism evidence="2 3">
    <name type="scientific">Cytospora chrysosperma</name>
    <name type="common">Cytospora canker fungus</name>
    <name type="synonym">Sphaeria chrysosperma</name>
    <dbReference type="NCBI Taxonomy" id="252740"/>
    <lineage>
        <taxon>Eukaryota</taxon>
        <taxon>Fungi</taxon>
        <taxon>Dikarya</taxon>
        <taxon>Ascomycota</taxon>
        <taxon>Pezizomycotina</taxon>
        <taxon>Sordariomycetes</taxon>
        <taxon>Sordariomycetidae</taxon>
        <taxon>Diaporthales</taxon>
        <taxon>Cytosporaceae</taxon>
        <taxon>Cytospora</taxon>
    </lineage>
</organism>
<dbReference type="InterPro" id="IPR012312">
    <property type="entry name" value="Hemerythrin-like"/>
</dbReference>
<accession>A0A423VPX7</accession>
<evidence type="ECO:0000313" key="3">
    <source>
        <dbReference type="Proteomes" id="UP000284375"/>
    </source>
</evidence>
<dbReference type="Gene3D" id="1.20.120.520">
    <property type="entry name" value="nmb1532 protein domain like"/>
    <property type="match status" value="1"/>
</dbReference>
<dbReference type="PANTHER" id="PTHR35585">
    <property type="entry name" value="HHE DOMAIN PROTEIN (AFU_ORTHOLOGUE AFUA_4G00730)"/>
    <property type="match status" value="1"/>
</dbReference>
<evidence type="ECO:0000259" key="1">
    <source>
        <dbReference type="Pfam" id="PF01814"/>
    </source>
</evidence>
<dbReference type="STRING" id="252740.A0A423VPX7"/>
<dbReference type="PANTHER" id="PTHR35585:SF1">
    <property type="entry name" value="HHE DOMAIN PROTEIN (AFU_ORTHOLOGUE AFUA_4G00730)"/>
    <property type="match status" value="1"/>
</dbReference>
<comment type="caution">
    <text evidence="2">The sequence shown here is derived from an EMBL/GenBank/DDBJ whole genome shotgun (WGS) entry which is preliminary data.</text>
</comment>
<dbReference type="EMBL" id="LJZO01000034">
    <property type="protein sequence ID" value="ROV93064.1"/>
    <property type="molecule type" value="Genomic_DNA"/>
</dbReference>
<protein>
    <recommendedName>
        <fullName evidence="1">Hemerythrin-like domain-containing protein</fullName>
    </recommendedName>
</protein>
<name>A0A423VPX7_CYTCH</name>
<keyword evidence="3" id="KW-1185">Reference proteome</keyword>